<evidence type="ECO:0000313" key="2">
    <source>
        <dbReference type="Proteomes" id="UP000678193"/>
    </source>
</evidence>
<dbReference type="RefSeq" id="YP_010087909.1">
    <property type="nucleotide sequence ID" value="NC_055603.1"/>
</dbReference>
<dbReference type="EMBL" id="MN803438">
    <property type="protein sequence ID" value="QHR78457.1"/>
    <property type="molecule type" value="Genomic_DNA"/>
</dbReference>
<dbReference type="GeneID" id="65103242"/>
<dbReference type="Proteomes" id="UP000678193">
    <property type="component" value="Segment"/>
</dbReference>
<keyword evidence="2" id="KW-1185">Reference proteome</keyword>
<dbReference type="KEGG" id="vg:65103242"/>
<proteinExistence type="predicted"/>
<name>A0A6B9XM21_9VIRU</name>
<evidence type="ECO:0000313" key="1">
    <source>
        <dbReference type="EMBL" id="QHR78457.1"/>
    </source>
</evidence>
<protein>
    <submittedName>
        <fullName evidence="1">Uncharacterized protein</fullName>
    </submittedName>
</protein>
<accession>A0A6B9XM21</accession>
<organism evidence="1 2">
    <name type="scientific">Lymphocystis disease virus 4</name>
    <dbReference type="NCBI Taxonomy" id="2704413"/>
    <lineage>
        <taxon>Viruses</taxon>
        <taxon>Varidnaviria</taxon>
        <taxon>Bamfordvirae</taxon>
        <taxon>Nucleocytoviricota</taxon>
        <taxon>Megaviricetes</taxon>
        <taxon>Pimascovirales</taxon>
        <taxon>Pimascovirales incertae sedis</taxon>
        <taxon>Iridoviridae</taxon>
        <taxon>Alphairidovirinae</taxon>
        <taxon>Lymphocystivirus</taxon>
        <taxon>Lymphocystivirus micropogonias1</taxon>
    </lineage>
</organism>
<reference evidence="1" key="1">
    <citation type="journal article" date="2020" name="Arch. Virol.">
        <title>Complete genome sequence and analysis of a novel lymphocystivirus detected in whitemouth croaker (Micropogonias furnieri): lymphocystis disease virus 4.</title>
        <authorList>
            <person name="Doszpoly A."/>
            <person name="Kajan G.L."/>
            <person name="Puentes R."/>
            <person name="Perretta A."/>
        </authorList>
    </citation>
    <scope>NUCLEOTIDE SEQUENCE</scope>
    <source>
        <strain evidence="1">LCDV-WC</strain>
    </source>
</reference>
<sequence>MNLSTLIMLKHEEGCLKSFFIKKGYKIKEIVNSPELTVIAIDYIEKAVKSFKSKWAKEARGRVYALFQGKIYILKPNILKGFELPELAFDDLDPDNDYLRVAQKFKEGGILEDSYISEKIDGCLLTVSVHVKGTIECDLMFKIMKNVWFVETDKFLFVPASRSTLFLSNDMKQYFLQSFSGCIKKDVECGWKEHKETFLKLVLEIYSKCILNKTEPTSLIFESVCENRGFKNELTVCYDFNRLIYLGYCTETTYVPHYKTDQSIVQPDWYNVNTVKEVKDILNGLNVNLMYENKIYPEGFVYMDHVGHESLPFCCKLKPSLYYKCHKLKPEYVTELLALNDSYDNIYPLVKELKFVLSDKLDCALEAYRKELKTYLEPLLNHTVSRDPIKALFASHKNLNFSFFFNHFPVCKTKKEIFSFSRSMAIGVESKEFFKTKFMF</sequence>